<dbReference type="RefSeq" id="WP_011008212.1">
    <property type="nucleotide sequence ID" value="NC_003364.1"/>
</dbReference>
<dbReference type="EMBL" id="AE009441">
    <property type="protein sequence ID" value="AAL63741.1"/>
    <property type="molecule type" value="Genomic_DNA"/>
</dbReference>
<dbReference type="InParanoid" id="Q8ZWG1"/>
<protein>
    <submittedName>
        <fullName evidence="1">Uncharacterized protein</fullName>
    </submittedName>
</protein>
<dbReference type="PATRIC" id="fig|178306.9.peg.1334"/>
<dbReference type="STRING" id="178306.PAE1804"/>
<evidence type="ECO:0000313" key="2">
    <source>
        <dbReference type="Proteomes" id="UP000002439"/>
    </source>
</evidence>
<proteinExistence type="predicted"/>
<dbReference type="HOGENOM" id="CLU_090894_0_0_2"/>
<accession>Q8ZWG1</accession>
<dbReference type="eggNOG" id="arCOG07695">
    <property type="taxonomic scope" value="Archaea"/>
</dbReference>
<dbReference type="GeneID" id="1465994"/>
<sequence length="205" mass="23454">MRLYILLVIIAAVASVGLAFTYFVSQAKADRYLAIAYFPPHLAGNIDKALEEVKREAQWASWFGDVGLALKRQRDVINKILEEWGIGRDGASLTVVNERGERQKITYPFAYRIYKRDGKIVAEIRQKGRVVFNYTTVDLEDAFWTLMEKGRELNDTTLEHALLSFLIAYKFDLPLDYFVFAIPFCNGTYYGPDVKPLRAVIDGRV</sequence>
<evidence type="ECO:0000313" key="1">
    <source>
        <dbReference type="EMBL" id="AAL63741.1"/>
    </source>
</evidence>
<dbReference type="Proteomes" id="UP000002439">
    <property type="component" value="Chromosome"/>
</dbReference>
<reference evidence="1 2" key="1">
    <citation type="journal article" date="2002" name="Proc. Natl. Acad. Sci. U.S.A.">
        <title>Genome sequence of the hyperthermophilic crenarchaeon Pyrobaculum aerophilum.</title>
        <authorList>
            <person name="Fitz-Gibbon S.T."/>
            <person name="Ladner H."/>
            <person name="Kim U.J."/>
            <person name="Stetter K.O."/>
            <person name="Simon M.I."/>
            <person name="Miller J.H."/>
        </authorList>
    </citation>
    <scope>NUCLEOTIDE SEQUENCE [LARGE SCALE GENOMIC DNA]</scope>
    <source>
        <strain evidence="2">ATCC 51768 / DSM 7523 / JCM 9630 / CIP 104966 / NBRC 100827 / IM2</strain>
    </source>
</reference>
<dbReference type="KEGG" id="pai:PAE1804"/>
<name>Q8ZWG1_PYRAE</name>
<dbReference type="EnsemblBacteria" id="AAL63741">
    <property type="protein sequence ID" value="AAL63741"/>
    <property type="gene ID" value="PAE1804"/>
</dbReference>
<keyword evidence="2" id="KW-1185">Reference proteome</keyword>
<dbReference type="AlphaFoldDB" id="Q8ZWG1"/>
<organism evidence="1 2">
    <name type="scientific">Pyrobaculum aerophilum (strain ATCC 51768 / DSM 7523 / JCM 9630 / CIP 104966 / NBRC 100827 / IM2)</name>
    <dbReference type="NCBI Taxonomy" id="178306"/>
    <lineage>
        <taxon>Archaea</taxon>
        <taxon>Thermoproteota</taxon>
        <taxon>Thermoprotei</taxon>
        <taxon>Thermoproteales</taxon>
        <taxon>Thermoproteaceae</taxon>
        <taxon>Pyrobaculum</taxon>
    </lineage>
</organism>
<gene>
    <name evidence="1" type="ordered locus">PAE1804</name>
</gene>